<evidence type="ECO:0000256" key="1">
    <source>
        <dbReference type="SAM" id="MobiDB-lite"/>
    </source>
</evidence>
<accession>A0AAN8A4B0</accession>
<reference evidence="3 4" key="2">
    <citation type="journal article" date="2023" name="Mol. Biol. Evol.">
        <title>Genomics of Secondarily Temperate Adaptation in the Only Non-Antarctic Icefish.</title>
        <authorList>
            <person name="Rivera-Colon A.G."/>
            <person name="Rayamajhi N."/>
            <person name="Minhas B.F."/>
            <person name="Madrigal G."/>
            <person name="Bilyk K.T."/>
            <person name="Yoon V."/>
            <person name="Hune M."/>
            <person name="Gregory S."/>
            <person name="Cheng C.H.C."/>
            <person name="Catchen J.M."/>
        </authorList>
    </citation>
    <scope>NUCLEOTIDE SEQUENCE [LARGE SCALE GENOMIC DNA]</scope>
    <source>
        <strain evidence="3">JMC-PN-2008</strain>
    </source>
</reference>
<comment type="caution">
    <text evidence="3">The sequence shown here is derived from an EMBL/GenBank/DDBJ whole genome shotgun (WGS) entry which is preliminary data.</text>
</comment>
<evidence type="ECO:0000313" key="4">
    <source>
        <dbReference type="Proteomes" id="UP001346869"/>
    </source>
</evidence>
<proteinExistence type="predicted"/>
<protein>
    <submittedName>
        <fullName evidence="3">Uncharacterized protein</fullName>
    </submittedName>
</protein>
<organism evidence="3 4">
    <name type="scientific">Eleginops maclovinus</name>
    <name type="common">Patagonian blennie</name>
    <name type="synonym">Eleginus maclovinus</name>
    <dbReference type="NCBI Taxonomy" id="56733"/>
    <lineage>
        <taxon>Eukaryota</taxon>
        <taxon>Metazoa</taxon>
        <taxon>Chordata</taxon>
        <taxon>Craniata</taxon>
        <taxon>Vertebrata</taxon>
        <taxon>Euteleostomi</taxon>
        <taxon>Actinopterygii</taxon>
        <taxon>Neopterygii</taxon>
        <taxon>Teleostei</taxon>
        <taxon>Neoteleostei</taxon>
        <taxon>Acanthomorphata</taxon>
        <taxon>Eupercaria</taxon>
        <taxon>Perciformes</taxon>
        <taxon>Notothenioidei</taxon>
        <taxon>Eleginopidae</taxon>
        <taxon>Eleginops</taxon>
    </lineage>
</organism>
<evidence type="ECO:0000313" key="3">
    <source>
        <dbReference type="EMBL" id="KAK5852476.1"/>
    </source>
</evidence>
<keyword evidence="2" id="KW-1133">Transmembrane helix</keyword>
<dbReference type="Proteomes" id="UP001346869">
    <property type="component" value="Unassembled WGS sequence"/>
</dbReference>
<gene>
    <name evidence="3" type="ORF">PBY51_023941</name>
</gene>
<keyword evidence="2" id="KW-0472">Membrane</keyword>
<dbReference type="GO" id="GO:0016715">
    <property type="term" value="F:oxidoreductase activity, acting on paired donors, with incorporation or reduction of molecular oxygen, reduced ascorbate as one donor, and incorporation of one atom of oxygen"/>
    <property type="evidence" value="ECO:0007669"/>
    <property type="project" value="InterPro"/>
</dbReference>
<keyword evidence="2" id="KW-0812">Transmembrane</keyword>
<dbReference type="AlphaFoldDB" id="A0AAN8A4B0"/>
<reference evidence="3 4" key="1">
    <citation type="journal article" date="2023" name="Genes (Basel)">
        <title>Chromosome-Level Genome Assembly and Circadian Gene Repertoire of the Patagonia Blennie Eleginops maclovinus-The Closest Ancestral Proxy of Antarctic Cryonotothenioids.</title>
        <authorList>
            <person name="Cheng C.C."/>
            <person name="Rivera-Colon A.G."/>
            <person name="Minhas B.F."/>
            <person name="Wilson L."/>
            <person name="Rayamajhi N."/>
            <person name="Vargas-Chacoff L."/>
            <person name="Catchen J.M."/>
        </authorList>
    </citation>
    <scope>NUCLEOTIDE SEQUENCE [LARGE SCALE GENOMIC DNA]</scope>
    <source>
        <strain evidence="3">JMC-PN-2008</strain>
    </source>
</reference>
<keyword evidence="4" id="KW-1185">Reference proteome</keyword>
<dbReference type="EMBL" id="JAUZQC010000021">
    <property type="protein sequence ID" value="KAK5852476.1"/>
    <property type="molecule type" value="Genomic_DNA"/>
</dbReference>
<dbReference type="SUPFAM" id="SSF49742">
    <property type="entry name" value="PHM/PNGase F"/>
    <property type="match status" value="1"/>
</dbReference>
<name>A0AAN8A4B0_ELEMC</name>
<dbReference type="Gene3D" id="2.60.120.310">
    <property type="entry name" value="Copper type II, ascorbate-dependent monooxygenase, N-terminal domain"/>
    <property type="match status" value="1"/>
</dbReference>
<dbReference type="GO" id="GO:0005507">
    <property type="term" value="F:copper ion binding"/>
    <property type="evidence" value="ECO:0007669"/>
    <property type="project" value="InterPro"/>
</dbReference>
<evidence type="ECO:0000256" key="2">
    <source>
        <dbReference type="SAM" id="Phobius"/>
    </source>
</evidence>
<feature type="transmembrane region" description="Helical" evidence="2">
    <location>
        <begin position="28"/>
        <end position="48"/>
    </location>
</feature>
<feature type="region of interest" description="Disordered" evidence="1">
    <location>
        <begin position="1"/>
        <end position="31"/>
    </location>
</feature>
<dbReference type="InterPro" id="IPR036939">
    <property type="entry name" value="Cu2_ascorb_mOase_N_sf"/>
</dbReference>
<dbReference type="InterPro" id="IPR008977">
    <property type="entry name" value="PHM/PNGase_F_dom_sf"/>
</dbReference>
<sequence length="133" mass="14735">MIRIKSRKAIERLPDSANRQQQQQKQQAAVPAGGMGVPMSFVLVLASICLSHCLELQNALDSFKRSQEHVVSEPTDCVSRSRMPVSANPHNFSVDIRMPAVVPAASDTYLCTAFSVPTSQDAYIGEYIFFKIY</sequence>